<name>A0A1G1ZV70_9BACT</name>
<evidence type="ECO:0000313" key="3">
    <source>
        <dbReference type="EMBL" id="OGY68365.1"/>
    </source>
</evidence>
<dbReference type="SUPFAM" id="SSF52151">
    <property type="entry name" value="FabD/lysophospholipase-like"/>
    <property type="match status" value="1"/>
</dbReference>
<comment type="caution">
    <text evidence="3">The sequence shown here is derived from an EMBL/GenBank/DDBJ whole genome shotgun (WGS) entry which is preliminary data.</text>
</comment>
<dbReference type="Proteomes" id="UP000176284">
    <property type="component" value="Unassembled WGS sequence"/>
</dbReference>
<evidence type="ECO:0000256" key="1">
    <source>
        <dbReference type="ARBA" id="ARBA00023098"/>
    </source>
</evidence>
<proteinExistence type="predicted"/>
<dbReference type="GO" id="GO:0006629">
    <property type="term" value="P:lipid metabolic process"/>
    <property type="evidence" value="ECO:0007669"/>
    <property type="project" value="UniProtKB-KW"/>
</dbReference>
<dbReference type="AlphaFoldDB" id="A0A1G1ZV70"/>
<organism evidence="3 4">
    <name type="scientific">Candidatus Harrisonbacteria bacterium RIFCSPLOWO2_02_FULL_45_10c</name>
    <dbReference type="NCBI Taxonomy" id="1798410"/>
    <lineage>
        <taxon>Bacteria</taxon>
        <taxon>Candidatus Harrisoniibacteriota</taxon>
    </lineage>
</organism>
<gene>
    <name evidence="3" type="ORF">A3H63_00965</name>
</gene>
<feature type="domain" description="PNPLA" evidence="2">
    <location>
        <begin position="11"/>
        <end position="178"/>
    </location>
</feature>
<dbReference type="InterPro" id="IPR002641">
    <property type="entry name" value="PNPLA_dom"/>
</dbReference>
<sequence length="343" mass="38972">MDLGKVAWLYGGGGFTGIRSVAYSKALLAMGIRPDFVQGVSVGTLSAAKLIECNWDIKQLEEIWLNIQKIGPSSVFDRMENYRMALLRSSRFSNKKIYESLIKQIDFNAVVNNCNNSSIEYQLVTMNETRDDIALFSTKDEAIKNNPSLLEKATLAAVGLYGVLPPVFISNEWYYDGMTFELFEALKRGCDTIFIFSNTPINDARKKYFNFGELAFWKQPLVGFQTAINRITALEINIAVHSGYQLIENNPSQRFEKLQNKPARLRRRINKIFSDAVELVTSENPEHVFVPHRIILLTPPNPLPTLVETIDLHMANERSKYPGDLTVELEQYSKIGDFLKNIL</sequence>
<protein>
    <recommendedName>
        <fullName evidence="2">PNPLA domain-containing protein</fullName>
    </recommendedName>
</protein>
<dbReference type="STRING" id="1798410.A3H63_00965"/>
<dbReference type="EMBL" id="MHJM01000001">
    <property type="protein sequence ID" value="OGY68365.1"/>
    <property type="molecule type" value="Genomic_DNA"/>
</dbReference>
<reference evidence="3 4" key="1">
    <citation type="journal article" date="2016" name="Nat. Commun.">
        <title>Thousands of microbial genomes shed light on interconnected biogeochemical processes in an aquifer system.</title>
        <authorList>
            <person name="Anantharaman K."/>
            <person name="Brown C.T."/>
            <person name="Hug L.A."/>
            <person name="Sharon I."/>
            <person name="Castelle C.J."/>
            <person name="Probst A.J."/>
            <person name="Thomas B.C."/>
            <person name="Singh A."/>
            <person name="Wilkins M.J."/>
            <person name="Karaoz U."/>
            <person name="Brodie E.L."/>
            <person name="Williams K.H."/>
            <person name="Hubbard S.S."/>
            <person name="Banfield J.F."/>
        </authorList>
    </citation>
    <scope>NUCLEOTIDE SEQUENCE [LARGE SCALE GENOMIC DNA]</scope>
</reference>
<dbReference type="InterPro" id="IPR016035">
    <property type="entry name" value="Acyl_Trfase/lysoPLipase"/>
</dbReference>
<dbReference type="Gene3D" id="3.40.1090.10">
    <property type="entry name" value="Cytosolic phospholipase A2 catalytic domain"/>
    <property type="match status" value="1"/>
</dbReference>
<evidence type="ECO:0000313" key="4">
    <source>
        <dbReference type="Proteomes" id="UP000176284"/>
    </source>
</evidence>
<evidence type="ECO:0000259" key="2">
    <source>
        <dbReference type="Pfam" id="PF01734"/>
    </source>
</evidence>
<keyword evidence="1" id="KW-0443">Lipid metabolism</keyword>
<dbReference type="Pfam" id="PF01734">
    <property type="entry name" value="Patatin"/>
    <property type="match status" value="1"/>
</dbReference>
<accession>A0A1G1ZV70</accession>